<organism evidence="2 3">
    <name type="scientific">Flavobacterium rivuli WB 3.3-2 = DSM 21788</name>
    <dbReference type="NCBI Taxonomy" id="1121895"/>
    <lineage>
        <taxon>Bacteria</taxon>
        <taxon>Pseudomonadati</taxon>
        <taxon>Bacteroidota</taxon>
        <taxon>Flavobacteriia</taxon>
        <taxon>Flavobacteriales</taxon>
        <taxon>Flavobacteriaceae</taxon>
        <taxon>Flavobacterium</taxon>
    </lineage>
</organism>
<evidence type="ECO:0000259" key="1">
    <source>
        <dbReference type="Pfam" id="PF14289"/>
    </source>
</evidence>
<keyword evidence="3" id="KW-1185">Reference proteome</keyword>
<dbReference type="AlphaFoldDB" id="A0A0A2M253"/>
<name>A0A0A2M253_9FLAO</name>
<reference evidence="2 3" key="1">
    <citation type="submission" date="2013-09" db="EMBL/GenBank/DDBJ databases">
        <authorList>
            <person name="Zeng Z."/>
            <person name="Chen C."/>
        </authorList>
    </citation>
    <scope>NUCLEOTIDE SEQUENCE [LARGE SCALE GENOMIC DNA]</scope>
    <source>
        <strain evidence="2 3">WB 3.3-2</strain>
    </source>
</reference>
<comment type="caution">
    <text evidence="2">The sequence shown here is derived from an EMBL/GenBank/DDBJ whole genome shotgun (WGS) entry which is preliminary data.</text>
</comment>
<dbReference type="eggNOG" id="ENOG502ZH5W">
    <property type="taxonomic scope" value="Bacteria"/>
</dbReference>
<dbReference type="OrthoDB" id="1143206at2"/>
<dbReference type="PROSITE" id="PS51257">
    <property type="entry name" value="PROKAR_LIPOPROTEIN"/>
    <property type="match status" value="1"/>
</dbReference>
<evidence type="ECO:0000313" key="3">
    <source>
        <dbReference type="Proteomes" id="UP000030152"/>
    </source>
</evidence>
<feature type="domain" description="DUF4369" evidence="1">
    <location>
        <begin position="27"/>
        <end position="126"/>
    </location>
</feature>
<protein>
    <recommendedName>
        <fullName evidence="1">DUF4369 domain-containing protein</fullName>
    </recommendedName>
</protein>
<gene>
    <name evidence="2" type="ORF">Q765_15185</name>
</gene>
<dbReference type="InterPro" id="IPR025380">
    <property type="entry name" value="DUF4369"/>
</dbReference>
<dbReference type="Proteomes" id="UP000030152">
    <property type="component" value="Unassembled WGS sequence"/>
</dbReference>
<accession>A0A0A2M253</accession>
<sequence length="241" mass="27016">MKNTFLALAALLVIVACKKEDHGDANVHITGNIKGFKKGQLFIKKYNDTALVNIDTIVIDGDSHFESHLKIDSPEMLYLVIDRVKTASVDNDLPFFAEPGNIKIETTKDEFFGKAKITGSENQKLYEEFKAVKNKFVNDNLDLTKLSYEAGKNVARQDSIALKADQLKKRRYLHTANFALNHADHEVGPYVAISEIAQDINLKYLDTINKSMTPKVAKSRYGKMLTDVIAERKKLEAAPAQ</sequence>
<dbReference type="RefSeq" id="WP_020213593.1">
    <property type="nucleotide sequence ID" value="NZ_JRLX01000019.1"/>
</dbReference>
<dbReference type="STRING" id="1121895.GCA_000378485_02426"/>
<dbReference type="Pfam" id="PF14289">
    <property type="entry name" value="DUF4369"/>
    <property type="match status" value="1"/>
</dbReference>
<proteinExistence type="predicted"/>
<evidence type="ECO:0000313" key="2">
    <source>
        <dbReference type="EMBL" id="KGO85553.1"/>
    </source>
</evidence>
<dbReference type="EMBL" id="JRLX01000019">
    <property type="protein sequence ID" value="KGO85553.1"/>
    <property type="molecule type" value="Genomic_DNA"/>
</dbReference>